<dbReference type="EnsemblProtists" id="Phyra86474">
    <property type="protein sequence ID" value="Phyra86474"/>
    <property type="gene ID" value="Phyra86474"/>
</dbReference>
<reference evidence="5" key="1">
    <citation type="journal article" date="2006" name="Science">
        <title>Phytophthora genome sequences uncover evolutionary origins and mechanisms of pathogenesis.</title>
        <authorList>
            <person name="Tyler B.M."/>
            <person name="Tripathy S."/>
            <person name="Zhang X."/>
            <person name="Dehal P."/>
            <person name="Jiang R.H."/>
            <person name="Aerts A."/>
            <person name="Arredondo F.D."/>
            <person name="Baxter L."/>
            <person name="Bensasson D."/>
            <person name="Beynon J.L."/>
            <person name="Chapman J."/>
            <person name="Damasceno C.M."/>
            <person name="Dorrance A.E."/>
            <person name="Dou D."/>
            <person name="Dickerman A.W."/>
            <person name="Dubchak I.L."/>
            <person name="Garbelotto M."/>
            <person name="Gijzen M."/>
            <person name="Gordon S.G."/>
            <person name="Govers F."/>
            <person name="Grunwald N.J."/>
            <person name="Huang W."/>
            <person name="Ivors K.L."/>
            <person name="Jones R.W."/>
            <person name="Kamoun S."/>
            <person name="Krampis K."/>
            <person name="Lamour K.H."/>
            <person name="Lee M.K."/>
            <person name="McDonald W.H."/>
            <person name="Medina M."/>
            <person name="Meijer H.J."/>
            <person name="Nordberg E.K."/>
            <person name="Maclean D.J."/>
            <person name="Ospina-Giraldo M.D."/>
            <person name="Morris P.F."/>
            <person name="Phuntumart V."/>
            <person name="Putnam N.H."/>
            <person name="Rash S."/>
            <person name="Rose J.K."/>
            <person name="Sakihama Y."/>
            <person name="Salamov A.A."/>
            <person name="Savidor A."/>
            <person name="Scheuring C.F."/>
            <person name="Smith B.M."/>
            <person name="Sobral B.W."/>
            <person name="Terry A."/>
            <person name="Torto-Alalibo T.A."/>
            <person name="Win J."/>
            <person name="Xu Z."/>
            <person name="Zhang H."/>
            <person name="Grigoriev I.V."/>
            <person name="Rokhsar D.S."/>
            <person name="Boore J.L."/>
        </authorList>
    </citation>
    <scope>NUCLEOTIDE SEQUENCE [LARGE SCALE GENOMIC DNA]</scope>
    <source>
        <strain evidence="5">Pr102</strain>
    </source>
</reference>
<dbReference type="VEuPathDB" id="FungiDB:KRP23_14716"/>
<dbReference type="STRING" id="164328.H3H6Z0"/>
<dbReference type="Pfam" id="PF14223">
    <property type="entry name" value="Retrotran_gag_2"/>
    <property type="match status" value="1"/>
</dbReference>
<dbReference type="HOGENOM" id="CLU_001650_11_7_1"/>
<dbReference type="Pfam" id="PF13976">
    <property type="entry name" value="gag_pre-integrs"/>
    <property type="match status" value="1"/>
</dbReference>
<dbReference type="GO" id="GO:0008270">
    <property type="term" value="F:zinc ion binding"/>
    <property type="evidence" value="ECO:0007669"/>
    <property type="project" value="UniProtKB-KW"/>
</dbReference>
<dbReference type="Pfam" id="PF22936">
    <property type="entry name" value="Pol_BBD"/>
    <property type="match status" value="1"/>
</dbReference>
<evidence type="ECO:0000313" key="4">
    <source>
        <dbReference type="EnsemblProtists" id="Phyra86474"/>
    </source>
</evidence>
<evidence type="ECO:0000313" key="5">
    <source>
        <dbReference type="Proteomes" id="UP000005238"/>
    </source>
</evidence>
<dbReference type="GO" id="GO:0008233">
    <property type="term" value="F:peptidase activity"/>
    <property type="evidence" value="ECO:0007669"/>
    <property type="project" value="UniProtKB-KW"/>
</dbReference>
<sequence length="418" mass="45996">EAVEGKAEATLSKEQQAHAAIVLSLNDSQIVAQDVANRLWLKEKLSSFKYTTSSVSKHVTELEQLVLEMKNAGCKPSDEDVCATLLRSLPASYESVVQAFRMSMTELKLTDLVGKLIAEEVRQKDSTRIEEATALLANKGIAKDTKKKQQGGRRKPSGACFNCGKMGHYARDCRSKASPENEVLDESNVAFNVTEMFASESWVMDSGASTHMCKTREAVASAKGSAKLKVLGHGTVQLRVWSGRSWINARLENALHVQDLSKNLFSLTAATAHDMTVIMTQDKCVIKRGDVSVATGRNIGKLMYLNTDAGEEFHIVEEDVGLWHRRLGHASFQTLNDMIKDGRISGTPAEKGNVCGVCATAKQVRKTFHSNKGELEARESKRTDDIVWSDVLGPITPASKSGYKYIVTFIMMKSRYVT</sequence>
<dbReference type="InterPro" id="IPR036875">
    <property type="entry name" value="Znf_CCHC_sf"/>
</dbReference>
<organism evidence="4 5">
    <name type="scientific">Phytophthora ramorum</name>
    <name type="common">Sudden oak death agent</name>
    <dbReference type="NCBI Taxonomy" id="164328"/>
    <lineage>
        <taxon>Eukaryota</taxon>
        <taxon>Sar</taxon>
        <taxon>Stramenopiles</taxon>
        <taxon>Oomycota</taxon>
        <taxon>Peronosporomycetes</taxon>
        <taxon>Peronosporales</taxon>
        <taxon>Peronosporaceae</taxon>
        <taxon>Phytophthora</taxon>
    </lineage>
</organism>
<dbReference type="eggNOG" id="KOG0017">
    <property type="taxonomic scope" value="Eukaryota"/>
</dbReference>
<proteinExistence type="predicted"/>
<keyword evidence="2" id="KW-0479">Metal-binding</keyword>
<feature type="domain" description="CCHC-type" evidence="3">
    <location>
        <begin position="160"/>
        <end position="175"/>
    </location>
</feature>
<evidence type="ECO:0000256" key="2">
    <source>
        <dbReference type="PROSITE-ProRule" id="PRU00047"/>
    </source>
</evidence>
<dbReference type="Gene3D" id="4.10.60.10">
    <property type="entry name" value="Zinc finger, CCHC-type"/>
    <property type="match status" value="1"/>
</dbReference>
<dbReference type="InParanoid" id="H3H6Z0"/>
<evidence type="ECO:0000259" key="3">
    <source>
        <dbReference type="PROSITE" id="PS50158"/>
    </source>
</evidence>
<dbReference type="PANTHER" id="PTHR42648:SF28">
    <property type="entry name" value="TRANSPOSON-ENCODED PROTEIN WITH RIBONUCLEASE H-LIKE AND RETROVIRUS ZINC FINGER-LIKE DOMAINS"/>
    <property type="match status" value="1"/>
</dbReference>
<dbReference type="AlphaFoldDB" id="H3H6Z0"/>
<keyword evidence="1" id="KW-0645">Protease</keyword>
<dbReference type="SUPFAM" id="SSF57756">
    <property type="entry name" value="Retrovirus zinc finger-like domains"/>
    <property type="match status" value="1"/>
</dbReference>
<evidence type="ECO:0000256" key="1">
    <source>
        <dbReference type="ARBA" id="ARBA00022670"/>
    </source>
</evidence>
<dbReference type="InterPro" id="IPR054722">
    <property type="entry name" value="PolX-like_BBD"/>
</dbReference>
<dbReference type="Pfam" id="PF00098">
    <property type="entry name" value="zf-CCHC"/>
    <property type="match status" value="1"/>
</dbReference>
<accession>H3H6Z0</accession>
<dbReference type="GO" id="GO:0006508">
    <property type="term" value="P:proteolysis"/>
    <property type="evidence" value="ECO:0007669"/>
    <property type="project" value="UniProtKB-KW"/>
</dbReference>
<dbReference type="GO" id="GO:0003676">
    <property type="term" value="F:nucleic acid binding"/>
    <property type="evidence" value="ECO:0007669"/>
    <property type="project" value="InterPro"/>
</dbReference>
<keyword evidence="5" id="KW-1185">Reference proteome</keyword>
<dbReference type="Proteomes" id="UP000005238">
    <property type="component" value="Unassembled WGS sequence"/>
</dbReference>
<dbReference type="SMART" id="SM00343">
    <property type="entry name" value="ZnF_C2HC"/>
    <property type="match status" value="1"/>
</dbReference>
<dbReference type="PROSITE" id="PS50158">
    <property type="entry name" value="ZF_CCHC"/>
    <property type="match status" value="1"/>
</dbReference>
<keyword evidence="1" id="KW-0378">Hydrolase</keyword>
<dbReference type="InterPro" id="IPR025724">
    <property type="entry name" value="GAG-pre-integrase_dom"/>
</dbReference>
<keyword evidence="2" id="KW-0862">Zinc</keyword>
<name>H3H6Z0_PHYRM</name>
<dbReference type="InterPro" id="IPR001878">
    <property type="entry name" value="Znf_CCHC"/>
</dbReference>
<dbReference type="InterPro" id="IPR039537">
    <property type="entry name" value="Retrotran_Ty1/copia-like"/>
</dbReference>
<dbReference type="PANTHER" id="PTHR42648">
    <property type="entry name" value="TRANSPOSASE, PUTATIVE-RELATED"/>
    <property type="match status" value="1"/>
</dbReference>
<reference evidence="4" key="2">
    <citation type="submission" date="2015-06" db="UniProtKB">
        <authorList>
            <consortium name="EnsemblProtists"/>
        </authorList>
    </citation>
    <scope>IDENTIFICATION</scope>
    <source>
        <strain evidence="4">Pr102</strain>
    </source>
</reference>
<keyword evidence="2" id="KW-0863">Zinc-finger</keyword>
<dbReference type="EMBL" id="DS566729">
    <property type="status" value="NOT_ANNOTATED_CDS"/>
    <property type="molecule type" value="Genomic_DNA"/>
</dbReference>
<protein>
    <recommendedName>
        <fullName evidence="3">CCHC-type domain-containing protein</fullName>
    </recommendedName>
</protein>